<gene>
    <name evidence="1" type="ORF">M9H77_10938</name>
</gene>
<keyword evidence="2" id="KW-1185">Reference proteome</keyword>
<comment type="caution">
    <text evidence="1">The sequence shown here is derived from an EMBL/GenBank/DDBJ whole genome shotgun (WGS) entry which is preliminary data.</text>
</comment>
<organism evidence="1 2">
    <name type="scientific">Catharanthus roseus</name>
    <name type="common">Madagascar periwinkle</name>
    <name type="synonym">Vinca rosea</name>
    <dbReference type="NCBI Taxonomy" id="4058"/>
    <lineage>
        <taxon>Eukaryota</taxon>
        <taxon>Viridiplantae</taxon>
        <taxon>Streptophyta</taxon>
        <taxon>Embryophyta</taxon>
        <taxon>Tracheophyta</taxon>
        <taxon>Spermatophyta</taxon>
        <taxon>Magnoliopsida</taxon>
        <taxon>eudicotyledons</taxon>
        <taxon>Gunneridae</taxon>
        <taxon>Pentapetalae</taxon>
        <taxon>asterids</taxon>
        <taxon>lamiids</taxon>
        <taxon>Gentianales</taxon>
        <taxon>Apocynaceae</taxon>
        <taxon>Rauvolfioideae</taxon>
        <taxon>Vinceae</taxon>
        <taxon>Catharanthinae</taxon>
        <taxon>Catharanthus</taxon>
    </lineage>
</organism>
<accession>A0ACC0BD47</accession>
<reference evidence="2" key="1">
    <citation type="journal article" date="2023" name="Nat. Plants">
        <title>Single-cell RNA sequencing provides a high-resolution roadmap for understanding the multicellular compartmentation of specialized metabolism.</title>
        <authorList>
            <person name="Sun S."/>
            <person name="Shen X."/>
            <person name="Li Y."/>
            <person name="Li Y."/>
            <person name="Wang S."/>
            <person name="Li R."/>
            <person name="Zhang H."/>
            <person name="Shen G."/>
            <person name="Guo B."/>
            <person name="Wei J."/>
            <person name="Xu J."/>
            <person name="St-Pierre B."/>
            <person name="Chen S."/>
            <person name="Sun C."/>
        </authorList>
    </citation>
    <scope>NUCLEOTIDE SEQUENCE [LARGE SCALE GENOMIC DNA]</scope>
</reference>
<evidence type="ECO:0000313" key="2">
    <source>
        <dbReference type="Proteomes" id="UP001060085"/>
    </source>
</evidence>
<dbReference type="Proteomes" id="UP001060085">
    <property type="component" value="Linkage Group LG03"/>
</dbReference>
<dbReference type="EMBL" id="CM044703">
    <property type="protein sequence ID" value="KAI5670574.1"/>
    <property type="molecule type" value="Genomic_DNA"/>
</dbReference>
<proteinExistence type="predicted"/>
<name>A0ACC0BD47_CATRO</name>
<evidence type="ECO:0000313" key="1">
    <source>
        <dbReference type="EMBL" id="KAI5670574.1"/>
    </source>
</evidence>
<sequence length="601" mass="66478">MGTVAEKERKKEGNLEANGGGRPSVSISDTVSDSRNSSTSSCTSSSDASSFEAKVKKFSSSSPSLIGWPVPRPPPTKCFKNGENKPQFNVNEETKIKKLDPKESELEMMKERFAKLLLGEDMSGSGRGVCSALAISNAITNLCATVFGQLWRLEPLPSEKKVMWRREMECLLSVSDHIVELIPSAQTFPDGTKLEVMTSRPRSDILINLPALRKLDNMLLEILDSFTNSEFWYIDQGLIASEADGSASFRQVFQRQEDKWWLPVPRVPPDGILEETRKKLIHKRECAAQILKAAMSINSDALAEMEVPESYIETLPKNGRSCLGDVIYRYIASEQFSSECLLDCLDLSSEHVALEIANRVEAAIYVWRRRLHPRTQLNQSRSTAKSSWEMVKDLMTDGDKRELFAERAENLLLCLKQRVPGLSQTTLDASKIQCNKDVGKSILESYSRVLESLAFNIVARIDDLIYVDELSRQSDSLSSTPKVSIIAQKKVGLPYSVSISGTPYGTAFTTPSFSPAPAPSPAKGERTPFLSCNNSKAPRRGLGVKRVLTNYLGGDVRVKSCGNLFEGLGSISNKNAEVMITSRSNPEGGPEQRIIESSAWK</sequence>
<protein>
    <submittedName>
        <fullName evidence="1">Uncharacterized protein</fullName>
    </submittedName>
</protein>